<gene>
    <name evidence="4" type="ORF">W97_00067</name>
</gene>
<comment type="similarity">
    <text evidence="1">Belongs to the short-chain dehydrogenases/reductases (SDR) family.</text>
</comment>
<dbReference type="PANTHER" id="PTHR42760">
    <property type="entry name" value="SHORT-CHAIN DEHYDROGENASES/REDUCTASES FAMILY MEMBER"/>
    <property type="match status" value="1"/>
</dbReference>
<dbReference type="GO" id="GO:0048038">
    <property type="term" value="F:quinone binding"/>
    <property type="evidence" value="ECO:0007669"/>
    <property type="project" value="TreeGrafter"/>
</dbReference>
<proteinExistence type="inferred from homology"/>
<keyword evidence="3" id="KW-0560">Oxidoreductase</keyword>
<dbReference type="PRINTS" id="PR00081">
    <property type="entry name" value="GDHRDH"/>
</dbReference>
<dbReference type="FunFam" id="3.40.50.720:FF:000084">
    <property type="entry name" value="Short-chain dehydrogenase reductase"/>
    <property type="match status" value="1"/>
</dbReference>
<dbReference type="GeneID" id="19897378"/>
<dbReference type="InterPro" id="IPR002347">
    <property type="entry name" value="SDR_fam"/>
</dbReference>
<dbReference type="OMA" id="ELWYDVI"/>
<dbReference type="HOGENOM" id="CLU_010194_1_0_1"/>
<dbReference type="PROSITE" id="PS00061">
    <property type="entry name" value="ADH_SHORT"/>
    <property type="match status" value="1"/>
</dbReference>
<dbReference type="Proteomes" id="UP000016924">
    <property type="component" value="Unassembled WGS sequence"/>
</dbReference>
<dbReference type="RefSeq" id="XP_007776174.1">
    <property type="nucleotide sequence ID" value="XM_007777984.1"/>
</dbReference>
<reference evidence="5" key="1">
    <citation type="submission" date="2012-06" db="EMBL/GenBank/DDBJ databases">
        <title>The genome sequence of Coniosporium apollinis CBS 100218.</title>
        <authorList>
            <consortium name="The Broad Institute Genome Sequencing Platform"/>
            <person name="Cuomo C."/>
            <person name="Gorbushina A."/>
            <person name="Noack S."/>
            <person name="Walker B."/>
            <person name="Young S.K."/>
            <person name="Zeng Q."/>
            <person name="Gargeya S."/>
            <person name="Fitzgerald M."/>
            <person name="Haas B."/>
            <person name="Abouelleil A."/>
            <person name="Alvarado L."/>
            <person name="Arachchi H.M."/>
            <person name="Berlin A.M."/>
            <person name="Chapman S.B."/>
            <person name="Goldberg J."/>
            <person name="Griggs A."/>
            <person name="Gujja S."/>
            <person name="Hansen M."/>
            <person name="Howarth C."/>
            <person name="Imamovic A."/>
            <person name="Larimer J."/>
            <person name="McCowan C."/>
            <person name="Montmayeur A."/>
            <person name="Murphy C."/>
            <person name="Neiman D."/>
            <person name="Pearson M."/>
            <person name="Priest M."/>
            <person name="Roberts A."/>
            <person name="Saif S."/>
            <person name="Shea T."/>
            <person name="Sisk P."/>
            <person name="Sykes S."/>
            <person name="Wortman J."/>
            <person name="Nusbaum C."/>
            <person name="Birren B."/>
        </authorList>
    </citation>
    <scope>NUCLEOTIDE SEQUENCE [LARGE SCALE GENOMIC DNA]</scope>
    <source>
        <strain evidence="5">CBS 100218</strain>
    </source>
</reference>
<dbReference type="AlphaFoldDB" id="R7YG20"/>
<dbReference type="OrthoDB" id="1669814at2759"/>
<keyword evidence="5" id="KW-1185">Reference proteome</keyword>
<protein>
    <recommendedName>
        <fullName evidence="6">3-oxoacyl-[acyl-carrier protein] reductase</fullName>
    </recommendedName>
</protein>
<evidence type="ECO:0000313" key="4">
    <source>
        <dbReference type="EMBL" id="EON60857.1"/>
    </source>
</evidence>
<evidence type="ECO:0008006" key="6">
    <source>
        <dbReference type="Google" id="ProtNLM"/>
    </source>
</evidence>
<dbReference type="Pfam" id="PF13561">
    <property type="entry name" value="adh_short_C2"/>
    <property type="match status" value="1"/>
</dbReference>
<dbReference type="InterPro" id="IPR020904">
    <property type="entry name" value="Sc_DH/Rdtase_CS"/>
</dbReference>
<dbReference type="STRING" id="1168221.R7YG20"/>
<accession>R7YG20</accession>
<dbReference type="InterPro" id="IPR036291">
    <property type="entry name" value="NAD(P)-bd_dom_sf"/>
</dbReference>
<dbReference type="PANTHER" id="PTHR42760:SF83">
    <property type="entry name" value="(3R)-3-HYDROXYACYL-COA DEHYDROGENASE"/>
    <property type="match status" value="1"/>
</dbReference>
<dbReference type="eggNOG" id="KOG1200">
    <property type="taxonomic scope" value="Eukaryota"/>
</dbReference>
<evidence type="ECO:0000256" key="2">
    <source>
        <dbReference type="ARBA" id="ARBA00022857"/>
    </source>
</evidence>
<dbReference type="GO" id="GO:0016616">
    <property type="term" value="F:oxidoreductase activity, acting on the CH-OH group of donors, NAD or NADP as acceptor"/>
    <property type="evidence" value="ECO:0007669"/>
    <property type="project" value="TreeGrafter"/>
</dbReference>
<sequence>MAPQFDDKIVLITGAASGIGQATAVKLAALGASLALCDISSSGLENTIKLCEDNDHFWSAFDVGSTDACNDFVVEVTKKYSSIDHVFNCAGVNPTSYPLESTTDGYWNKLVNTNLKGTYNITRACIPHLESGASFVNVSSISGLHPTAQQAIYCMTKYGIIGFSKCMALELGPKGIRTNVVAPGYINTPTNAGVVKGGDAVTEQEESTALGRMGTPEEIADVVAFLFSDESRYMNGSVVEIDGGLKA</sequence>
<evidence type="ECO:0000256" key="3">
    <source>
        <dbReference type="ARBA" id="ARBA00023002"/>
    </source>
</evidence>
<dbReference type="EMBL" id="JH767554">
    <property type="protein sequence ID" value="EON60857.1"/>
    <property type="molecule type" value="Genomic_DNA"/>
</dbReference>
<name>R7YG20_CONA1</name>
<keyword evidence="2" id="KW-0521">NADP</keyword>
<evidence type="ECO:0000313" key="5">
    <source>
        <dbReference type="Proteomes" id="UP000016924"/>
    </source>
</evidence>
<evidence type="ECO:0000256" key="1">
    <source>
        <dbReference type="ARBA" id="ARBA00006484"/>
    </source>
</evidence>
<organism evidence="4 5">
    <name type="scientific">Coniosporium apollinis (strain CBS 100218)</name>
    <name type="common">Rock-inhabiting black yeast</name>
    <dbReference type="NCBI Taxonomy" id="1168221"/>
    <lineage>
        <taxon>Eukaryota</taxon>
        <taxon>Fungi</taxon>
        <taxon>Dikarya</taxon>
        <taxon>Ascomycota</taxon>
        <taxon>Pezizomycotina</taxon>
        <taxon>Dothideomycetes</taxon>
        <taxon>Dothideomycetes incertae sedis</taxon>
        <taxon>Coniosporium</taxon>
    </lineage>
</organism>
<dbReference type="SUPFAM" id="SSF51735">
    <property type="entry name" value="NAD(P)-binding Rossmann-fold domains"/>
    <property type="match status" value="1"/>
</dbReference>
<dbReference type="CDD" id="cd05233">
    <property type="entry name" value="SDR_c"/>
    <property type="match status" value="1"/>
</dbReference>
<dbReference type="GO" id="GO:0006633">
    <property type="term" value="P:fatty acid biosynthetic process"/>
    <property type="evidence" value="ECO:0007669"/>
    <property type="project" value="TreeGrafter"/>
</dbReference>
<dbReference type="PRINTS" id="PR00080">
    <property type="entry name" value="SDRFAMILY"/>
</dbReference>
<dbReference type="Gene3D" id="3.40.50.720">
    <property type="entry name" value="NAD(P)-binding Rossmann-like Domain"/>
    <property type="match status" value="1"/>
</dbReference>